<proteinExistence type="predicted"/>
<organism evidence="3 4">
    <name type="scientific">Euplotes crassus</name>
    <dbReference type="NCBI Taxonomy" id="5936"/>
    <lineage>
        <taxon>Eukaryota</taxon>
        <taxon>Sar</taxon>
        <taxon>Alveolata</taxon>
        <taxon>Ciliophora</taxon>
        <taxon>Intramacronucleata</taxon>
        <taxon>Spirotrichea</taxon>
        <taxon>Hypotrichia</taxon>
        <taxon>Euplotida</taxon>
        <taxon>Euplotidae</taxon>
        <taxon>Moneuplotes</taxon>
    </lineage>
</organism>
<dbReference type="InterPro" id="IPR000595">
    <property type="entry name" value="cNMP-bd_dom"/>
</dbReference>
<dbReference type="CDD" id="cd00038">
    <property type="entry name" value="CAP_ED"/>
    <property type="match status" value="1"/>
</dbReference>
<dbReference type="Proteomes" id="UP001295684">
    <property type="component" value="Unassembled WGS sequence"/>
</dbReference>
<protein>
    <recommendedName>
        <fullName evidence="2">Cyclic nucleotide-binding domain-containing protein</fullName>
    </recommendedName>
</protein>
<dbReference type="SUPFAM" id="SSF51206">
    <property type="entry name" value="cAMP-binding domain-like"/>
    <property type="match status" value="1"/>
</dbReference>
<feature type="region of interest" description="Disordered" evidence="1">
    <location>
        <begin position="531"/>
        <end position="573"/>
    </location>
</feature>
<dbReference type="AlphaFoldDB" id="A0AAD2D663"/>
<evidence type="ECO:0000313" key="4">
    <source>
        <dbReference type="Proteomes" id="UP001295684"/>
    </source>
</evidence>
<dbReference type="EMBL" id="CAMPGE010024232">
    <property type="protein sequence ID" value="CAI2382087.1"/>
    <property type="molecule type" value="Genomic_DNA"/>
</dbReference>
<feature type="region of interest" description="Disordered" evidence="1">
    <location>
        <begin position="619"/>
        <end position="651"/>
    </location>
</feature>
<feature type="compositionally biased region" description="Polar residues" evidence="1">
    <location>
        <begin position="632"/>
        <end position="643"/>
    </location>
</feature>
<sequence>MKIHGEELLAISTRGLDRKKNKTFIDSKKSSFHQIALQRQDSSPSKLGNGSPLKFERRRESLYYESIQKKIYDQITHIQEREIIDNKVRALKRVKLFENLDEDTIENYSYLIEEISYKQNEHLYKKGDLVEYLYIIYQGEFEESIPAKEATTISPNSKAIQFLPRKSTYFDEMKLLEAKTKISRVTPGNICGDIEIYEHKSCYISSVKCVSPEALVFRMILRDFQFILSSIFISTIFEEEAKRKLERNNKFMLSDSKFDQIHRAEASQESLFKTKCSNKKIIYQTTGRYGYKSFSKNNLTKHLAPRRENDETVQQDKHQSIKDNIFYKDNVPLRNISTVAGRRQKLIQKKISLLQPYARYHERRISTSENQRVKVVKAVSSEGKYATQDFLSENAIMSDNRRNVLERKIKSSLKHQILYSVSPEKIVEHYHSVKNLNMIRNKMMKGENLFKPNAEQVTGQAEGPKPTNKVKNFDTQNTTSSKDSEETSSRATSNIFHEIPIKRVTKTDKILNKMELGEYTDMIFYPVTRSKQRRVDHSNSQENLSNEKDHRAPKVRVKNRKRNKKSKIGREGNNMLRGAIPIIQPCFTKKPLVSRRNTKRSTTFIKAFVCRPFTKDARREKPLSSSFRSSSQNLKVIGSQSKPQDALQPSKIASEVSKSPLNISLSNNHAIETNKNFTIFLNQRLKKSMV</sequence>
<name>A0AAD2D663_EUPCR</name>
<accession>A0AAD2D663</accession>
<feature type="region of interest" description="Disordered" evidence="1">
    <location>
        <begin position="455"/>
        <end position="492"/>
    </location>
</feature>
<gene>
    <name evidence="3" type="ORF">ECRASSUSDP1_LOCUS23554</name>
</gene>
<dbReference type="PROSITE" id="PS50042">
    <property type="entry name" value="CNMP_BINDING_3"/>
    <property type="match status" value="1"/>
</dbReference>
<dbReference type="InterPro" id="IPR018490">
    <property type="entry name" value="cNMP-bd_dom_sf"/>
</dbReference>
<evidence type="ECO:0000259" key="2">
    <source>
        <dbReference type="PROSITE" id="PS50042"/>
    </source>
</evidence>
<dbReference type="InterPro" id="IPR014710">
    <property type="entry name" value="RmlC-like_jellyroll"/>
</dbReference>
<evidence type="ECO:0000313" key="3">
    <source>
        <dbReference type="EMBL" id="CAI2382087.1"/>
    </source>
</evidence>
<dbReference type="Gene3D" id="2.60.120.10">
    <property type="entry name" value="Jelly Rolls"/>
    <property type="match status" value="1"/>
</dbReference>
<feature type="domain" description="Cyclic nucleotide-binding" evidence="2">
    <location>
        <begin position="96"/>
        <end position="185"/>
    </location>
</feature>
<feature type="compositionally biased region" description="Basic and acidic residues" evidence="1">
    <location>
        <begin position="533"/>
        <end position="552"/>
    </location>
</feature>
<evidence type="ECO:0000256" key="1">
    <source>
        <dbReference type="SAM" id="MobiDB-lite"/>
    </source>
</evidence>
<comment type="caution">
    <text evidence="3">The sequence shown here is derived from an EMBL/GenBank/DDBJ whole genome shotgun (WGS) entry which is preliminary data.</text>
</comment>
<feature type="compositionally biased region" description="Basic residues" evidence="1">
    <location>
        <begin position="553"/>
        <end position="567"/>
    </location>
</feature>
<keyword evidence="4" id="KW-1185">Reference proteome</keyword>
<reference evidence="3" key="1">
    <citation type="submission" date="2023-07" db="EMBL/GenBank/DDBJ databases">
        <authorList>
            <consortium name="AG Swart"/>
            <person name="Singh M."/>
            <person name="Singh A."/>
            <person name="Seah K."/>
            <person name="Emmerich C."/>
        </authorList>
    </citation>
    <scope>NUCLEOTIDE SEQUENCE</scope>
    <source>
        <strain evidence="3">DP1</strain>
    </source>
</reference>